<dbReference type="Pfam" id="PF03663">
    <property type="entry name" value="Glyco_hydro_76"/>
    <property type="match status" value="1"/>
</dbReference>
<dbReference type="AlphaFoldDB" id="A0A499VGV4"/>
<dbReference type="InterPro" id="IPR053169">
    <property type="entry name" value="MUG_Protein"/>
</dbReference>
<evidence type="ECO:0008006" key="2">
    <source>
        <dbReference type="Google" id="ProtNLM"/>
    </source>
</evidence>
<dbReference type="InterPro" id="IPR008928">
    <property type="entry name" value="6-hairpin_glycosidase_sf"/>
</dbReference>
<reference evidence="1" key="1">
    <citation type="submission" date="2019-04" db="EMBL/GenBank/DDBJ databases">
        <title>Draft genome sequences of Streptomyces avermitilis MC3.</title>
        <authorList>
            <person name="Komaki H."/>
            <person name="Tamura T."/>
            <person name="Hosoyama A."/>
        </authorList>
    </citation>
    <scope>NUCLEOTIDE SEQUENCE</scope>
    <source>
        <strain evidence="1">MC3</strain>
    </source>
</reference>
<dbReference type="PANTHER" id="PTHR47791:SF1">
    <property type="entry name" value="ENDO MANNANASE, GH76 FAMILY (EUROFUNG)"/>
    <property type="match status" value="1"/>
</dbReference>
<dbReference type="EMBL" id="AP019621">
    <property type="protein sequence ID" value="BBJ48159.1"/>
    <property type="molecule type" value="Genomic_DNA"/>
</dbReference>
<dbReference type="GO" id="GO:0005975">
    <property type="term" value="P:carbohydrate metabolic process"/>
    <property type="evidence" value="ECO:0007669"/>
    <property type="project" value="InterPro"/>
</dbReference>
<gene>
    <name evidence="1" type="ORF">SAVMC3_07880</name>
</gene>
<organism evidence="1">
    <name type="scientific">Streptomyces avermitilis</name>
    <dbReference type="NCBI Taxonomy" id="33903"/>
    <lineage>
        <taxon>Bacteria</taxon>
        <taxon>Bacillati</taxon>
        <taxon>Actinomycetota</taxon>
        <taxon>Actinomycetes</taxon>
        <taxon>Kitasatosporales</taxon>
        <taxon>Streptomycetaceae</taxon>
        <taxon>Streptomyces</taxon>
    </lineage>
</organism>
<dbReference type="Gene3D" id="1.50.10.20">
    <property type="match status" value="1"/>
</dbReference>
<dbReference type="InterPro" id="IPR005198">
    <property type="entry name" value="Glyco_hydro_76"/>
</dbReference>
<proteinExistence type="predicted"/>
<dbReference type="SUPFAM" id="SSF48208">
    <property type="entry name" value="Six-hairpin glycosidases"/>
    <property type="match status" value="1"/>
</dbReference>
<sequence length="246" mass="26419">MVGLAWVAAYDLTGDSRYLNTARADADHMHRYWDSTCGGGVWWSTAKTYKNAIANSLYLELNAALHNRVPSDTTYLARANAEWSWFQGTAMINSSHLVNDGINVTTCTNNGDTAWSYNQGVLLGGLAELYRATGNSALLTKGRQIGDASTTSTALNSGGILREPCETGGCGADGPSFKGAYIRGLNAFNAQLSDRPYTSYIHRQADSAYANDRTPLDAYGLHWAGPLDTSDAARQQSAVDLMNAAS</sequence>
<evidence type="ECO:0000313" key="1">
    <source>
        <dbReference type="EMBL" id="BBJ48159.1"/>
    </source>
</evidence>
<protein>
    <recommendedName>
        <fullName evidence="2">Glycosyl hydrolase</fullName>
    </recommendedName>
</protein>
<dbReference type="PANTHER" id="PTHR47791">
    <property type="entry name" value="MEIOTICALLY UP-REGULATED GENE 191 PROTEIN"/>
    <property type="match status" value="1"/>
</dbReference>
<name>A0A499VGV4_STRAX</name>
<accession>A0A499VGV4</accession>